<evidence type="ECO:0000259" key="3">
    <source>
        <dbReference type="Pfam" id="PF14258"/>
    </source>
</evidence>
<dbReference type="RefSeq" id="WP_310067271.1">
    <property type="nucleotide sequence ID" value="NZ_JAVDVX010000001.1"/>
</dbReference>
<keyword evidence="2" id="KW-0472">Membrane</keyword>
<feature type="region of interest" description="Disordered" evidence="1">
    <location>
        <begin position="271"/>
        <end position="307"/>
    </location>
</feature>
<feature type="transmembrane region" description="Helical" evidence="2">
    <location>
        <begin position="12"/>
        <end position="32"/>
    </location>
</feature>
<protein>
    <recommendedName>
        <fullName evidence="3">DUF4350 domain-containing protein</fullName>
    </recommendedName>
</protein>
<name>A0ABU1USC0_9GAMM</name>
<dbReference type="EMBL" id="JAVDVX010000001">
    <property type="protein sequence ID" value="MDR7088086.1"/>
    <property type="molecule type" value="Genomic_DNA"/>
</dbReference>
<keyword evidence="2" id="KW-1133">Transmembrane helix</keyword>
<feature type="transmembrane region" description="Helical" evidence="2">
    <location>
        <begin position="380"/>
        <end position="398"/>
    </location>
</feature>
<feature type="compositionally biased region" description="Acidic residues" evidence="1">
    <location>
        <begin position="287"/>
        <end position="307"/>
    </location>
</feature>
<dbReference type="Proteomes" id="UP001253595">
    <property type="component" value="Unassembled WGS sequence"/>
</dbReference>
<keyword evidence="2" id="KW-0812">Transmembrane</keyword>
<sequence>MSDAKESLTRLQRGLIIGALAAVLGGLGYWWYTTLEWEEKEIDLGYSKEARQNDFLAAEIFLRKQGVQATTVKNLSLLDKHSWRNLKLGAQDTIVIINGYKTLTQERYDSLYEWVEAGGTLITSTQNPFIGTHTSEEDLLLNDFNIELLPEETDADTRDLLEMLADGFDEEDESDSESADDKNDNKKSDEKASDAKHDKSAEKTVADKSDDKNASDKNTKTKKDEKPENYYRCSLKETPTAVEFADEEKPLNFDFSRRSQFIYYDYVAHDDNKEDTESGETPTDQDLTVDDAQETESVAEEETDAEEDYHYDEKREHLLYFDIGEGSVTITSDNTIWANQRIDCHDHAYGLWRLVNPDGRVWFLINQDAPSLASILWRNASYGVIAGMIALVLWLWALSVRFGPVLVIEQSGRRSLAEHIYASAMLLWRKQQHPQLLNILRKEILERLDEQHPNLDQASGEQRLEFLHQLTGISQADIKQALFADGLHHPQEFAAAIAHLQTIRKQLSGSNYD</sequence>
<organism evidence="4 5">
    <name type="scientific">Cellvibrio fibrivorans</name>
    <dbReference type="NCBI Taxonomy" id="126350"/>
    <lineage>
        <taxon>Bacteria</taxon>
        <taxon>Pseudomonadati</taxon>
        <taxon>Pseudomonadota</taxon>
        <taxon>Gammaproteobacteria</taxon>
        <taxon>Cellvibrionales</taxon>
        <taxon>Cellvibrionaceae</taxon>
        <taxon>Cellvibrio</taxon>
    </lineage>
</organism>
<comment type="caution">
    <text evidence="4">The sequence shown here is derived from an EMBL/GenBank/DDBJ whole genome shotgun (WGS) entry which is preliminary data.</text>
</comment>
<evidence type="ECO:0000256" key="2">
    <source>
        <dbReference type="SAM" id="Phobius"/>
    </source>
</evidence>
<dbReference type="InterPro" id="IPR025646">
    <property type="entry name" value="DUF4350"/>
</dbReference>
<dbReference type="SUPFAM" id="SSF52317">
    <property type="entry name" value="Class I glutamine amidotransferase-like"/>
    <property type="match status" value="1"/>
</dbReference>
<feature type="region of interest" description="Disordered" evidence="1">
    <location>
        <begin position="168"/>
        <end position="225"/>
    </location>
</feature>
<reference evidence="4 5" key="1">
    <citation type="submission" date="2023-07" db="EMBL/GenBank/DDBJ databases">
        <title>Sorghum-associated microbial communities from plants grown in Nebraska, USA.</title>
        <authorList>
            <person name="Schachtman D."/>
        </authorList>
    </citation>
    <scope>NUCLEOTIDE SEQUENCE [LARGE SCALE GENOMIC DNA]</scope>
    <source>
        <strain evidence="4 5">BE190</strain>
    </source>
</reference>
<evidence type="ECO:0000313" key="4">
    <source>
        <dbReference type="EMBL" id="MDR7088086.1"/>
    </source>
</evidence>
<evidence type="ECO:0000256" key="1">
    <source>
        <dbReference type="SAM" id="MobiDB-lite"/>
    </source>
</evidence>
<dbReference type="Pfam" id="PF14258">
    <property type="entry name" value="DUF4350"/>
    <property type="match status" value="1"/>
</dbReference>
<evidence type="ECO:0000313" key="5">
    <source>
        <dbReference type="Proteomes" id="UP001253595"/>
    </source>
</evidence>
<feature type="compositionally biased region" description="Basic and acidic residues" evidence="1">
    <location>
        <begin position="179"/>
        <end position="225"/>
    </location>
</feature>
<feature type="domain" description="DUF4350" evidence="3">
    <location>
        <begin position="51"/>
        <end position="355"/>
    </location>
</feature>
<keyword evidence="5" id="KW-1185">Reference proteome</keyword>
<accession>A0ABU1USC0</accession>
<dbReference type="InterPro" id="IPR029062">
    <property type="entry name" value="Class_I_gatase-like"/>
</dbReference>
<gene>
    <name evidence="4" type="ORF">J2X05_000089</name>
</gene>
<feature type="compositionally biased region" description="Acidic residues" evidence="1">
    <location>
        <begin position="168"/>
        <end position="178"/>
    </location>
</feature>
<proteinExistence type="predicted"/>